<comment type="subunit">
    <text evidence="10">Component of the Sec protein translocase complex. Heterotrimer consisting of SecY, SecE and SecG subunits. The heterotrimers can form oligomers, although 1 heterotrimer is thought to be able to translocate proteins. Interacts with the ribosome. Interacts with SecDF, and other proteins may be involved. Interacts with SecA.</text>
</comment>
<feature type="transmembrane region" description="Helical" evidence="10">
    <location>
        <begin position="177"/>
        <end position="198"/>
    </location>
</feature>
<gene>
    <name evidence="10" type="primary">secY</name>
    <name evidence="14" type="ORF">SAMN02745941_03364</name>
</gene>
<evidence type="ECO:0000256" key="5">
    <source>
        <dbReference type="ARBA" id="ARBA00022927"/>
    </source>
</evidence>
<keyword evidence="4 10" id="KW-0812">Transmembrane</keyword>
<protein>
    <recommendedName>
        <fullName evidence="9 10">Protein translocase subunit SecY</fullName>
    </recommendedName>
</protein>
<reference evidence="14 15" key="1">
    <citation type="submission" date="2016-11" db="EMBL/GenBank/DDBJ databases">
        <authorList>
            <person name="Jaros S."/>
            <person name="Januszkiewicz K."/>
            <person name="Wedrychowicz H."/>
        </authorList>
    </citation>
    <scope>NUCLEOTIDE SEQUENCE [LARGE SCALE GENOMIC DNA]</scope>
    <source>
        <strain evidence="14 15">DSM 6191</strain>
    </source>
</reference>
<organism evidence="14 15">
    <name type="scientific">Clostridium intestinale DSM 6191</name>
    <dbReference type="NCBI Taxonomy" id="1121320"/>
    <lineage>
        <taxon>Bacteria</taxon>
        <taxon>Bacillati</taxon>
        <taxon>Bacillota</taxon>
        <taxon>Clostridia</taxon>
        <taxon>Eubacteriales</taxon>
        <taxon>Clostridiaceae</taxon>
        <taxon>Clostridium</taxon>
    </lineage>
</organism>
<dbReference type="InterPro" id="IPR030659">
    <property type="entry name" value="SecY_CS"/>
</dbReference>
<accession>A0A1M5ZU17</accession>
<comment type="similarity">
    <text evidence="2 10 13">Belongs to the SecY/SEC61-alpha family.</text>
</comment>
<dbReference type="Pfam" id="PF00344">
    <property type="entry name" value="SecY"/>
    <property type="match status" value="1"/>
</dbReference>
<dbReference type="GO" id="GO:0005886">
    <property type="term" value="C:plasma membrane"/>
    <property type="evidence" value="ECO:0007669"/>
    <property type="project" value="UniProtKB-SubCell"/>
</dbReference>
<feature type="transmembrane region" description="Helical" evidence="10">
    <location>
        <begin position="388"/>
        <end position="409"/>
    </location>
</feature>
<keyword evidence="3 10" id="KW-0813">Transport</keyword>
<evidence type="ECO:0000256" key="7">
    <source>
        <dbReference type="ARBA" id="ARBA00023010"/>
    </source>
</evidence>
<feature type="transmembrane region" description="Helical" evidence="10">
    <location>
        <begin position="255"/>
        <end position="276"/>
    </location>
</feature>
<dbReference type="NCBIfam" id="TIGR00967">
    <property type="entry name" value="3a0501s007"/>
    <property type="match status" value="1"/>
</dbReference>
<comment type="function">
    <text evidence="10 11">The central subunit of the protein translocation channel SecYEG. Consists of two halves formed by TMs 1-5 and 6-10. These two domains form a lateral gate at the front which open onto the bilayer between TMs 2 and 7, and are clamped together by SecE at the back. The channel is closed by both a pore ring composed of hydrophobic SecY resides and a short helix (helix 2A) on the extracellular side of the membrane which forms a plug. The plug probably moves laterally to allow the channel to open. The ring and the pore may move independently.</text>
</comment>
<keyword evidence="8 10" id="KW-0472">Membrane</keyword>
<evidence type="ECO:0000256" key="12">
    <source>
        <dbReference type="RuleBase" id="RU003484"/>
    </source>
</evidence>
<dbReference type="SUPFAM" id="SSF103491">
    <property type="entry name" value="Preprotein translocase SecY subunit"/>
    <property type="match status" value="1"/>
</dbReference>
<feature type="transmembrane region" description="Helical" evidence="10">
    <location>
        <begin position="113"/>
        <end position="133"/>
    </location>
</feature>
<evidence type="ECO:0000256" key="3">
    <source>
        <dbReference type="ARBA" id="ARBA00022448"/>
    </source>
</evidence>
<dbReference type="GO" id="GO:0065002">
    <property type="term" value="P:intracellular protein transmembrane transport"/>
    <property type="evidence" value="ECO:0007669"/>
    <property type="project" value="UniProtKB-UniRule"/>
</dbReference>
<feature type="transmembrane region" description="Helical" evidence="10">
    <location>
        <begin position="306"/>
        <end position="324"/>
    </location>
</feature>
<dbReference type="InterPro" id="IPR002208">
    <property type="entry name" value="SecY/SEC61-alpha"/>
</dbReference>
<sequence length="426" mass="47292">MLSTLRNAWKVPDLRKKLLWTVLFVAIYRMGSHIPVPGIDTEYLKTLTESGNNLWSFYDLMSGGALSRFSILALGVVPYINSSIIMQLLTIAIPPLEQLSKEGEEGRKKIQNITRYASILFGVITAYGTYVLMYNQGGIRESGFAFIYLIILTLTVGSAFCMWLGDQITVKGIGNGISLIIFINIVSRIPNTIASIAALKNMDQVDIIQIALFAVFVVLLLAVVIYLSLAERRVTVQYASKAVGNRVAKGQSTHIPLSLIGSAVIAIIFAMSVMQFPKTIAQLFPDKDWAKWITGSTYSVFNEKTWMYPVIYAVLTIFFTWFYTQITFKPDEMAENMNKSAGFIPGIRPGKPTEKYLENILTKVSIFGGIFAAILAITPIIIENNTQFKGISFGGTSLLILVGVALDVMRTLESQLVVRHYQGFLK</sequence>
<feature type="transmembrane region" description="Helical" evidence="10">
    <location>
        <begin position="360"/>
        <end position="382"/>
    </location>
</feature>
<dbReference type="PANTHER" id="PTHR10906">
    <property type="entry name" value="SECY/SEC61-ALPHA FAMILY MEMBER"/>
    <property type="match status" value="1"/>
</dbReference>
<dbReference type="PRINTS" id="PR00303">
    <property type="entry name" value="SECYTRNLCASE"/>
</dbReference>
<dbReference type="EMBL" id="FQXU01000011">
    <property type="protein sequence ID" value="SHI27638.1"/>
    <property type="molecule type" value="Genomic_DNA"/>
</dbReference>
<comment type="caution">
    <text evidence="10">Lacks conserved residue(s) required for the propagation of feature annotation.</text>
</comment>
<dbReference type="PROSITE" id="PS00756">
    <property type="entry name" value="SECY_2"/>
    <property type="match status" value="1"/>
</dbReference>
<comment type="subcellular location">
    <subcellularLocation>
        <location evidence="10">Cell membrane</location>
        <topology evidence="10">Multi-pass membrane protein</topology>
    </subcellularLocation>
    <subcellularLocation>
        <location evidence="1 12">Membrane</location>
        <topology evidence="1 12">Multi-pass membrane protein</topology>
    </subcellularLocation>
</comment>
<dbReference type="PIRSF" id="PIRSF004557">
    <property type="entry name" value="SecY"/>
    <property type="match status" value="1"/>
</dbReference>
<dbReference type="HAMAP" id="MF_01465">
    <property type="entry name" value="SecY"/>
    <property type="match status" value="1"/>
</dbReference>
<dbReference type="InterPro" id="IPR023201">
    <property type="entry name" value="SecY_dom_sf"/>
</dbReference>
<evidence type="ECO:0000313" key="14">
    <source>
        <dbReference type="EMBL" id="SHI27638.1"/>
    </source>
</evidence>
<dbReference type="GO" id="GO:0006605">
    <property type="term" value="P:protein targeting"/>
    <property type="evidence" value="ECO:0007669"/>
    <property type="project" value="UniProtKB-UniRule"/>
</dbReference>
<evidence type="ECO:0000256" key="11">
    <source>
        <dbReference type="RuleBase" id="RU000537"/>
    </source>
</evidence>
<proteinExistence type="inferred from homology"/>
<dbReference type="GO" id="GO:0043952">
    <property type="term" value="P:protein transport by the Sec complex"/>
    <property type="evidence" value="ECO:0007669"/>
    <property type="project" value="UniProtKB-UniRule"/>
</dbReference>
<dbReference type="RefSeq" id="WP_073021331.1">
    <property type="nucleotide sequence ID" value="NZ_FQXU01000011.1"/>
</dbReference>
<dbReference type="FunFam" id="1.10.3370.10:FF:000001">
    <property type="entry name" value="Preprotein translocase subunit SecY"/>
    <property type="match status" value="1"/>
</dbReference>
<keyword evidence="7 10" id="KW-0811">Translocation</keyword>
<dbReference type="PROSITE" id="PS00755">
    <property type="entry name" value="SECY_1"/>
    <property type="match status" value="1"/>
</dbReference>
<evidence type="ECO:0000256" key="2">
    <source>
        <dbReference type="ARBA" id="ARBA00005751"/>
    </source>
</evidence>
<evidence type="ECO:0000256" key="4">
    <source>
        <dbReference type="ARBA" id="ARBA00022692"/>
    </source>
</evidence>
<dbReference type="AlphaFoldDB" id="A0A1M5ZU17"/>
<keyword evidence="5 10" id="KW-0653">Protein transport</keyword>
<dbReference type="Gene3D" id="1.10.3370.10">
    <property type="entry name" value="SecY subunit domain"/>
    <property type="match status" value="1"/>
</dbReference>
<feature type="transmembrane region" description="Helical" evidence="10">
    <location>
        <begin position="145"/>
        <end position="165"/>
    </location>
</feature>
<evidence type="ECO:0000256" key="8">
    <source>
        <dbReference type="ARBA" id="ARBA00023136"/>
    </source>
</evidence>
<evidence type="ECO:0000256" key="13">
    <source>
        <dbReference type="RuleBase" id="RU004349"/>
    </source>
</evidence>
<keyword evidence="10" id="KW-1003">Cell membrane</keyword>
<evidence type="ECO:0000256" key="9">
    <source>
        <dbReference type="ARBA" id="ARBA00039733"/>
    </source>
</evidence>
<evidence type="ECO:0000256" key="10">
    <source>
        <dbReference type="HAMAP-Rule" id="MF_01465"/>
    </source>
</evidence>
<evidence type="ECO:0000313" key="15">
    <source>
        <dbReference type="Proteomes" id="UP000184241"/>
    </source>
</evidence>
<evidence type="ECO:0000256" key="6">
    <source>
        <dbReference type="ARBA" id="ARBA00022989"/>
    </source>
</evidence>
<feature type="transmembrane region" description="Helical" evidence="10">
    <location>
        <begin position="210"/>
        <end position="229"/>
    </location>
</feature>
<name>A0A1M5ZU17_9CLOT</name>
<dbReference type="InterPro" id="IPR026593">
    <property type="entry name" value="SecY"/>
</dbReference>
<keyword evidence="6 10" id="KW-1133">Transmembrane helix</keyword>
<evidence type="ECO:0000256" key="1">
    <source>
        <dbReference type="ARBA" id="ARBA00004141"/>
    </source>
</evidence>
<dbReference type="Proteomes" id="UP000184241">
    <property type="component" value="Unassembled WGS sequence"/>
</dbReference>